<dbReference type="Gene3D" id="3.10.180.10">
    <property type="entry name" value="2,3-Dihydroxybiphenyl 1,2-Dioxygenase, domain 1"/>
    <property type="match status" value="1"/>
</dbReference>
<dbReference type="InterPro" id="IPR029068">
    <property type="entry name" value="Glyas_Bleomycin-R_OHBP_Dase"/>
</dbReference>
<dbReference type="InterPro" id="IPR004360">
    <property type="entry name" value="Glyas_Fos-R_dOase_dom"/>
</dbReference>
<organism evidence="2 3">
    <name type="scientific">Dactylosporangium vinaceum</name>
    <dbReference type="NCBI Taxonomy" id="53362"/>
    <lineage>
        <taxon>Bacteria</taxon>
        <taxon>Bacillati</taxon>
        <taxon>Actinomycetota</taxon>
        <taxon>Actinomycetes</taxon>
        <taxon>Micromonosporales</taxon>
        <taxon>Micromonosporaceae</taxon>
        <taxon>Dactylosporangium</taxon>
    </lineage>
</organism>
<proteinExistence type="predicted"/>
<sequence>MRLVQIAQRAGDLQRAARWYADLLGAAPVATFDPPGLVFFDLDGVRLLLEGNAPAALLYLAVDDIAATVERLRAAGTEITAEPHVIFTHADDTLGPAGTAEWQAFVQDSEGNLVGLVEHRVPA</sequence>
<dbReference type="EMBL" id="JBHMCA010000071">
    <property type="protein sequence ID" value="MFB9450153.1"/>
    <property type="molecule type" value="Genomic_DNA"/>
</dbReference>
<gene>
    <name evidence="2" type="ORF">ACFFTR_44340</name>
</gene>
<dbReference type="RefSeq" id="WP_223092335.1">
    <property type="nucleotide sequence ID" value="NZ_CP061913.1"/>
</dbReference>
<name>A0ABV5MNJ7_9ACTN</name>
<evidence type="ECO:0000313" key="2">
    <source>
        <dbReference type="EMBL" id="MFB9450153.1"/>
    </source>
</evidence>
<accession>A0ABV5MNJ7</accession>
<evidence type="ECO:0000313" key="3">
    <source>
        <dbReference type="Proteomes" id="UP001589608"/>
    </source>
</evidence>
<keyword evidence="3" id="KW-1185">Reference proteome</keyword>
<reference evidence="2 3" key="1">
    <citation type="submission" date="2024-09" db="EMBL/GenBank/DDBJ databases">
        <authorList>
            <person name="Sun Q."/>
            <person name="Mori K."/>
        </authorList>
    </citation>
    <scope>NUCLEOTIDE SEQUENCE [LARGE SCALE GENOMIC DNA]</scope>
    <source>
        <strain evidence="2 3">JCM 3307</strain>
    </source>
</reference>
<feature type="domain" description="VOC" evidence="1">
    <location>
        <begin position="2"/>
        <end position="119"/>
    </location>
</feature>
<evidence type="ECO:0000259" key="1">
    <source>
        <dbReference type="PROSITE" id="PS51819"/>
    </source>
</evidence>
<comment type="caution">
    <text evidence="2">The sequence shown here is derived from an EMBL/GenBank/DDBJ whole genome shotgun (WGS) entry which is preliminary data.</text>
</comment>
<dbReference type="PROSITE" id="PS51819">
    <property type="entry name" value="VOC"/>
    <property type="match status" value="1"/>
</dbReference>
<protein>
    <submittedName>
        <fullName evidence="2">VOC family protein</fullName>
    </submittedName>
</protein>
<dbReference type="Pfam" id="PF00903">
    <property type="entry name" value="Glyoxalase"/>
    <property type="match status" value="1"/>
</dbReference>
<dbReference type="InterPro" id="IPR037523">
    <property type="entry name" value="VOC_core"/>
</dbReference>
<dbReference type="Proteomes" id="UP001589608">
    <property type="component" value="Unassembled WGS sequence"/>
</dbReference>
<dbReference type="SUPFAM" id="SSF54593">
    <property type="entry name" value="Glyoxalase/Bleomycin resistance protein/Dihydroxybiphenyl dioxygenase"/>
    <property type="match status" value="1"/>
</dbReference>